<keyword evidence="1" id="KW-1133">Transmembrane helix</keyword>
<dbReference type="Proteomes" id="UP000198706">
    <property type="component" value="Unassembled WGS sequence"/>
</dbReference>
<protein>
    <recommendedName>
        <fullName evidence="4">DUF2474 domain-containing protein</fullName>
    </recommendedName>
</protein>
<evidence type="ECO:0000313" key="3">
    <source>
        <dbReference type="Proteomes" id="UP000198706"/>
    </source>
</evidence>
<gene>
    <name evidence="2" type="ORF">SAMN05216186_12624</name>
</gene>
<dbReference type="OrthoDB" id="6911758at2"/>
<dbReference type="EMBL" id="FNFD01000026">
    <property type="protein sequence ID" value="SDL64952.1"/>
    <property type="molecule type" value="Genomic_DNA"/>
</dbReference>
<keyword evidence="3" id="KW-1185">Reference proteome</keyword>
<reference evidence="2 3" key="1">
    <citation type="submission" date="2016-10" db="EMBL/GenBank/DDBJ databases">
        <authorList>
            <person name="de Groot N.N."/>
        </authorList>
    </citation>
    <scope>NUCLEOTIDE SEQUENCE [LARGE SCALE GENOMIC DNA]</scope>
    <source>
        <strain evidence="2 3">JCM 21544</strain>
    </source>
</reference>
<feature type="transmembrane region" description="Helical" evidence="1">
    <location>
        <begin position="7"/>
        <end position="29"/>
    </location>
</feature>
<accession>A0A1G9LSB4</accession>
<sequence length="36" mass="3959">MGTRWRQLAWFVGLWCGGVAAVSLLAYGVRWAMGMG</sequence>
<dbReference type="AlphaFoldDB" id="A0A1G9LSB4"/>
<name>A0A1G9LSB4_9PSED</name>
<keyword evidence="1" id="KW-0472">Membrane</keyword>
<evidence type="ECO:0008006" key="4">
    <source>
        <dbReference type="Google" id="ProtNLM"/>
    </source>
</evidence>
<evidence type="ECO:0000313" key="2">
    <source>
        <dbReference type="EMBL" id="SDL64952.1"/>
    </source>
</evidence>
<keyword evidence="1" id="KW-0812">Transmembrane</keyword>
<evidence type="ECO:0000256" key="1">
    <source>
        <dbReference type="SAM" id="Phobius"/>
    </source>
</evidence>
<proteinExistence type="predicted"/>
<organism evidence="2 3">
    <name type="scientific">Pseudomonas indica</name>
    <dbReference type="NCBI Taxonomy" id="137658"/>
    <lineage>
        <taxon>Bacteria</taxon>
        <taxon>Pseudomonadati</taxon>
        <taxon>Pseudomonadota</taxon>
        <taxon>Gammaproteobacteria</taxon>
        <taxon>Pseudomonadales</taxon>
        <taxon>Pseudomonadaceae</taxon>
        <taxon>Pseudomonas</taxon>
    </lineage>
</organism>